<reference evidence="1" key="1">
    <citation type="journal article" date="2013" name="J. Plant Res.">
        <title>Effect of fungi and light on seed germination of three Opuntia species from semiarid lands of central Mexico.</title>
        <authorList>
            <person name="Delgado-Sanchez P."/>
            <person name="Jimenez-Bremont J.F."/>
            <person name="Guerrero-Gonzalez Mde L."/>
            <person name="Flores J."/>
        </authorList>
    </citation>
    <scope>NUCLEOTIDE SEQUENCE</scope>
    <source>
        <tissue evidence="1">Cladode</tissue>
    </source>
</reference>
<name>A0A7C9DZ61_OPUST</name>
<dbReference type="EMBL" id="GISG01155154">
    <property type="protein sequence ID" value="MBA4648309.1"/>
    <property type="molecule type" value="Transcribed_RNA"/>
</dbReference>
<protein>
    <submittedName>
        <fullName evidence="1">Uncharacterized protein</fullName>
    </submittedName>
</protein>
<evidence type="ECO:0000313" key="1">
    <source>
        <dbReference type="EMBL" id="MBA4648309.1"/>
    </source>
</evidence>
<reference evidence="1" key="2">
    <citation type="submission" date="2020-07" db="EMBL/GenBank/DDBJ databases">
        <authorList>
            <person name="Vera ALvarez R."/>
            <person name="Arias-Moreno D.M."/>
            <person name="Jimenez-Jacinto V."/>
            <person name="Jimenez-Bremont J.F."/>
            <person name="Swaminathan K."/>
            <person name="Moose S.P."/>
            <person name="Guerrero-Gonzalez M.L."/>
            <person name="Marino-Ramirez L."/>
            <person name="Landsman D."/>
            <person name="Rodriguez-Kessler M."/>
            <person name="Delgado-Sanchez P."/>
        </authorList>
    </citation>
    <scope>NUCLEOTIDE SEQUENCE</scope>
    <source>
        <tissue evidence="1">Cladode</tissue>
    </source>
</reference>
<sequence>MLFVACFRKDGLVVIYSIILKCTRVPTIHIKLKNQFRFQSRTRELRRKHDPLSTRIESFKSFAKCFSAAAFRAYISAMPILLISMRHVHCLSEVTKKNPVHRLCIYSCCKLLLADNVPFCFWRYIYVSVFAQPSCWK</sequence>
<dbReference type="AlphaFoldDB" id="A0A7C9DZ61"/>
<accession>A0A7C9DZ61</accession>
<proteinExistence type="predicted"/>
<organism evidence="1">
    <name type="scientific">Opuntia streptacantha</name>
    <name type="common">Prickly pear cactus</name>
    <name type="synonym">Opuntia cardona</name>
    <dbReference type="NCBI Taxonomy" id="393608"/>
    <lineage>
        <taxon>Eukaryota</taxon>
        <taxon>Viridiplantae</taxon>
        <taxon>Streptophyta</taxon>
        <taxon>Embryophyta</taxon>
        <taxon>Tracheophyta</taxon>
        <taxon>Spermatophyta</taxon>
        <taxon>Magnoliopsida</taxon>
        <taxon>eudicotyledons</taxon>
        <taxon>Gunneridae</taxon>
        <taxon>Pentapetalae</taxon>
        <taxon>Caryophyllales</taxon>
        <taxon>Cactineae</taxon>
        <taxon>Cactaceae</taxon>
        <taxon>Opuntioideae</taxon>
        <taxon>Opuntia</taxon>
    </lineage>
</organism>